<reference evidence="2" key="1">
    <citation type="journal article" date="2019" name="Int. J. Syst. Evol. Microbiol.">
        <title>The Global Catalogue of Microorganisms (GCM) 10K type strain sequencing project: providing services to taxonomists for standard genome sequencing and annotation.</title>
        <authorList>
            <consortium name="The Broad Institute Genomics Platform"/>
            <consortium name="The Broad Institute Genome Sequencing Center for Infectious Disease"/>
            <person name="Wu L."/>
            <person name="Ma J."/>
        </authorList>
    </citation>
    <scope>NUCLEOTIDE SEQUENCE [LARGE SCALE GENOMIC DNA]</scope>
    <source>
        <strain evidence="2">CCM 8702</strain>
    </source>
</reference>
<keyword evidence="2" id="KW-1185">Reference proteome</keyword>
<sequence length="365" mass="40005">MSRGHSKKWKKWSLAVLAVSTATGGTYTLPHTFAVEKDGQTSQSVRQVSASAASVQAEVVAPVIAVDPKKDSISASRKALIKLGMMNLSTAAASDFYSSESLLLQLKQARHRANKVALDPKASADQIYYASRRLEESIDRYNKGTVSSAEVLGKILKYEKAFVLNGENEHALNEIERFALKGIKEAQAKLAADSTEAGVQAAYKHFLSVDADANDREPIELQKSIDFLQRYQENYAAKIEDAGSSAKEVMLQREIYEQAAKAMQSAIGAKVRKNEMTVASANVINAYWAFLEGMRLSDDLKQARPLLDSPIGKEEGQYTASSLRTLEYGINKAESSLKQSEIGEELEQAREKLAVAVTTFKASRN</sequence>
<dbReference type="EMBL" id="BMDD01000003">
    <property type="protein sequence ID" value="GGH79693.1"/>
    <property type="molecule type" value="Genomic_DNA"/>
</dbReference>
<evidence type="ECO:0000313" key="2">
    <source>
        <dbReference type="Proteomes" id="UP000605427"/>
    </source>
</evidence>
<name>A0ABQ1ZUK9_9BACL</name>
<dbReference type="Proteomes" id="UP000605427">
    <property type="component" value="Unassembled WGS sequence"/>
</dbReference>
<accession>A0ABQ1ZUK9</accession>
<gene>
    <name evidence="1" type="ORF">GCM10007362_26870</name>
</gene>
<comment type="caution">
    <text evidence="1">The sequence shown here is derived from an EMBL/GenBank/DDBJ whole genome shotgun (WGS) entry which is preliminary data.</text>
</comment>
<evidence type="ECO:0000313" key="1">
    <source>
        <dbReference type="EMBL" id="GGH79693.1"/>
    </source>
</evidence>
<organism evidence="1 2">
    <name type="scientific">Saccharibacillus endophyticus</name>
    <dbReference type="NCBI Taxonomy" id="2060666"/>
    <lineage>
        <taxon>Bacteria</taxon>
        <taxon>Bacillati</taxon>
        <taxon>Bacillota</taxon>
        <taxon>Bacilli</taxon>
        <taxon>Bacillales</taxon>
        <taxon>Paenibacillaceae</taxon>
        <taxon>Saccharibacillus</taxon>
    </lineage>
</organism>
<protein>
    <recommendedName>
        <fullName evidence="3">SbsC C-terminal domain-containing protein</fullName>
    </recommendedName>
</protein>
<dbReference type="RefSeq" id="WP_172244269.1">
    <property type="nucleotide sequence ID" value="NZ_BMDD01000003.1"/>
</dbReference>
<proteinExistence type="predicted"/>
<evidence type="ECO:0008006" key="3">
    <source>
        <dbReference type="Google" id="ProtNLM"/>
    </source>
</evidence>
<dbReference type="Gene3D" id="1.20.1270.90">
    <property type="entry name" value="AF1782-like"/>
    <property type="match status" value="1"/>
</dbReference>